<evidence type="ECO:0000259" key="2">
    <source>
        <dbReference type="Pfam" id="PF00582"/>
    </source>
</evidence>
<keyword evidence="4" id="KW-1185">Reference proteome</keyword>
<proteinExistence type="inferred from homology"/>
<evidence type="ECO:0000313" key="3">
    <source>
        <dbReference type="EMBL" id="MFH8250199.1"/>
    </source>
</evidence>
<name>A0ABW7Q9H7_9MICO</name>
<comment type="caution">
    <text evidence="3">The sequence shown here is derived from an EMBL/GenBank/DDBJ whole genome shotgun (WGS) entry which is preliminary data.</text>
</comment>
<dbReference type="Gene3D" id="3.40.50.620">
    <property type="entry name" value="HUPs"/>
    <property type="match status" value="1"/>
</dbReference>
<organism evidence="3 4">
    <name type="scientific">Microbacterium alkaliflavum</name>
    <dbReference type="NCBI Taxonomy" id="3248839"/>
    <lineage>
        <taxon>Bacteria</taxon>
        <taxon>Bacillati</taxon>
        <taxon>Actinomycetota</taxon>
        <taxon>Actinomycetes</taxon>
        <taxon>Micrococcales</taxon>
        <taxon>Microbacteriaceae</taxon>
        <taxon>Microbacterium</taxon>
    </lineage>
</organism>
<protein>
    <submittedName>
        <fullName evidence="3">Universal stress protein</fullName>
    </submittedName>
</protein>
<dbReference type="RefSeq" id="WP_396640132.1">
    <property type="nucleotide sequence ID" value="NZ_JBIQWL010000002.1"/>
</dbReference>
<dbReference type="InterPro" id="IPR014729">
    <property type="entry name" value="Rossmann-like_a/b/a_fold"/>
</dbReference>
<feature type="domain" description="UspA" evidence="2">
    <location>
        <begin position="24"/>
        <end position="158"/>
    </location>
</feature>
<accession>A0ABW7Q9H7</accession>
<dbReference type="Proteomes" id="UP001610861">
    <property type="component" value="Unassembled WGS sequence"/>
</dbReference>
<dbReference type="PRINTS" id="PR01438">
    <property type="entry name" value="UNVRSLSTRESS"/>
</dbReference>
<dbReference type="InterPro" id="IPR006016">
    <property type="entry name" value="UspA"/>
</dbReference>
<dbReference type="EMBL" id="JBIQWL010000002">
    <property type="protein sequence ID" value="MFH8250199.1"/>
    <property type="molecule type" value="Genomic_DNA"/>
</dbReference>
<dbReference type="PANTHER" id="PTHR46268:SF6">
    <property type="entry name" value="UNIVERSAL STRESS PROTEIN UP12"/>
    <property type="match status" value="1"/>
</dbReference>
<dbReference type="PANTHER" id="PTHR46268">
    <property type="entry name" value="STRESS RESPONSE PROTEIN NHAX"/>
    <property type="match status" value="1"/>
</dbReference>
<gene>
    <name evidence="3" type="ORF">ACH3VR_07530</name>
</gene>
<evidence type="ECO:0000256" key="1">
    <source>
        <dbReference type="ARBA" id="ARBA00008791"/>
    </source>
</evidence>
<comment type="similarity">
    <text evidence="1">Belongs to the universal stress protein A family.</text>
</comment>
<sequence>MPEAIRDPGPKKSIDPLPWAKPGMLVGFDGSESAIGALRTAVRMAPALEMPVHMIVVWDYPTMMYGDHYSPAIDPRPSEVAEELRARAVSGAFPDGAPDWFTSSTQQGRPSRTLVELSREAEMVVVGSRGHGGFSGLLLGSVSAALASHSECSVLVVR</sequence>
<reference evidence="3 4" key="1">
    <citation type="submission" date="2024-09" db="EMBL/GenBank/DDBJ databases">
        <authorList>
            <person name="Pan X."/>
        </authorList>
    </citation>
    <scope>NUCLEOTIDE SEQUENCE [LARGE SCALE GENOMIC DNA]</scope>
    <source>
        <strain evidence="3 4">B2969</strain>
    </source>
</reference>
<dbReference type="SUPFAM" id="SSF52402">
    <property type="entry name" value="Adenine nucleotide alpha hydrolases-like"/>
    <property type="match status" value="1"/>
</dbReference>
<dbReference type="CDD" id="cd00293">
    <property type="entry name" value="USP-like"/>
    <property type="match status" value="1"/>
</dbReference>
<dbReference type="Pfam" id="PF00582">
    <property type="entry name" value="Usp"/>
    <property type="match status" value="1"/>
</dbReference>
<dbReference type="InterPro" id="IPR006015">
    <property type="entry name" value="Universal_stress_UspA"/>
</dbReference>
<evidence type="ECO:0000313" key="4">
    <source>
        <dbReference type="Proteomes" id="UP001610861"/>
    </source>
</evidence>